<dbReference type="Proteomes" id="UP000012160">
    <property type="component" value="Unassembled WGS sequence"/>
</dbReference>
<comment type="caution">
    <text evidence="2">The sequence shown here is derived from an EMBL/GenBank/DDBJ whole genome shotgun (WGS) entry which is preliminary data.</text>
</comment>
<feature type="region of interest" description="Disordered" evidence="1">
    <location>
        <begin position="1"/>
        <end position="21"/>
    </location>
</feature>
<organism evidence="2 3">
    <name type="scientific">Leptospira santarosai str. ZUN179</name>
    <dbReference type="NCBI Taxonomy" id="1049985"/>
    <lineage>
        <taxon>Bacteria</taxon>
        <taxon>Pseudomonadati</taxon>
        <taxon>Spirochaetota</taxon>
        <taxon>Spirochaetia</taxon>
        <taxon>Leptospirales</taxon>
        <taxon>Leptospiraceae</taxon>
        <taxon>Leptospira</taxon>
    </lineage>
</organism>
<evidence type="ECO:0000313" key="3">
    <source>
        <dbReference type="Proteomes" id="UP000012160"/>
    </source>
</evidence>
<evidence type="ECO:0000313" key="2">
    <source>
        <dbReference type="EMBL" id="EMO47268.1"/>
    </source>
</evidence>
<protein>
    <submittedName>
        <fullName evidence="2">Uncharacterized protein</fullName>
    </submittedName>
</protein>
<evidence type="ECO:0000256" key="1">
    <source>
        <dbReference type="SAM" id="MobiDB-lite"/>
    </source>
</evidence>
<name>M6VCL5_9LEPT</name>
<dbReference type="RefSeq" id="WP_004485440.1">
    <property type="nucleotide sequence ID" value="NZ_AHOQ02000007.1"/>
</dbReference>
<sequence>MNKQTMGSKNSRKSKLKKEMENLSKQLKQKEIKPMKFAENFPVKVVKISKAKVVQSAFAEYKKQFGAKEFIKIQKDFEAEIGVVRLFVLGNLSNLGDGFEALKDIKGGMKAFNLLGLRVTYESIRVYPWLIDQFYRS</sequence>
<dbReference type="EMBL" id="AHOQ02000007">
    <property type="protein sequence ID" value="EMO47268.1"/>
    <property type="molecule type" value="Genomic_DNA"/>
</dbReference>
<gene>
    <name evidence="2" type="ORF">LEP1GSC187_0021</name>
</gene>
<reference evidence="2 3" key="1">
    <citation type="submission" date="2013-01" db="EMBL/GenBank/DDBJ databases">
        <authorList>
            <person name="Harkins D.M."/>
            <person name="Durkin A.S."/>
            <person name="Brinkac L.M."/>
            <person name="Haft D.H."/>
            <person name="Selengut J.D."/>
            <person name="Sanka R."/>
            <person name="DePew J."/>
            <person name="Purushe J."/>
            <person name="Matthias M.A."/>
            <person name="Vinetz J.M."/>
            <person name="Sutton G.G."/>
            <person name="Nierman W.C."/>
            <person name="Fouts D.E."/>
        </authorList>
    </citation>
    <scope>NUCLEOTIDE SEQUENCE [LARGE SCALE GENOMIC DNA]</scope>
    <source>
        <strain evidence="2 3">ZUN179</strain>
    </source>
</reference>
<proteinExistence type="predicted"/>
<accession>M6VCL5</accession>
<dbReference type="AlphaFoldDB" id="M6VCL5"/>